<name>A0A852VH19_9BACT</name>
<feature type="transmembrane region" description="Helical" evidence="4">
    <location>
        <begin position="312"/>
        <end position="332"/>
    </location>
</feature>
<dbReference type="InterPro" id="IPR029044">
    <property type="entry name" value="Nucleotide-diphossugar_trans"/>
</dbReference>
<keyword evidence="4" id="KW-0472">Membrane</keyword>
<protein>
    <submittedName>
        <fullName evidence="6">Cellulose synthase/poly-beta-1,6-N-acetylglucosamine synthase-like glycosyltransferase</fullName>
    </submittedName>
</protein>
<keyword evidence="2" id="KW-0328">Glycosyltransferase</keyword>
<gene>
    <name evidence="6" type="ORF">HDF08_003049</name>
</gene>
<evidence type="ECO:0000259" key="5">
    <source>
        <dbReference type="Pfam" id="PF00535"/>
    </source>
</evidence>
<sequence length="368" mass="40442">MKFIFWICLALTGYAYFGYAVLLSICVYLRKQSIRKADYTPGVSIIMAARNEEVNLPSKLENLRMLNYPKEQFEIVVASDGSTDRTAEILLEQSPPVVAILLEESGGKARALNAAVSRARGEILVFLDARQSLELNAISELACCFADPTVGAVSGELLLENSGVHSHEGLGIYWKIEKMVRKLESASGSVVGVTGAIYAIRRELYVAIPPGAILDDVFVPMNVARQGKRVVFEPAAIARDRFFNEKGKEFSRKVRTLTGNYQLLQLAPWLLSPSNPLLFRFVSHKLLRLLIPIFLPLMLVASGVVGGPFYGAIFWLQVLFYVAAACGSLIPSAKRFKPVGIASTFVMLNAAAALAFFNFAAGRKKVWL</sequence>
<evidence type="ECO:0000313" key="6">
    <source>
        <dbReference type="EMBL" id="NYF90947.1"/>
    </source>
</evidence>
<organism evidence="6 7">
    <name type="scientific">Tunturiibacter lichenicola</name>
    <dbReference type="NCBI Taxonomy" id="2051959"/>
    <lineage>
        <taxon>Bacteria</taxon>
        <taxon>Pseudomonadati</taxon>
        <taxon>Acidobacteriota</taxon>
        <taxon>Terriglobia</taxon>
        <taxon>Terriglobales</taxon>
        <taxon>Acidobacteriaceae</taxon>
        <taxon>Tunturiibacter</taxon>
    </lineage>
</organism>
<dbReference type="CDD" id="cd06439">
    <property type="entry name" value="CESA_like_1"/>
    <property type="match status" value="1"/>
</dbReference>
<dbReference type="Pfam" id="PF00535">
    <property type="entry name" value="Glycos_transf_2"/>
    <property type="match status" value="1"/>
</dbReference>
<keyword evidence="3" id="KW-0808">Transferase</keyword>
<dbReference type="AlphaFoldDB" id="A0A852VH19"/>
<proteinExistence type="inferred from homology"/>
<evidence type="ECO:0000313" key="7">
    <source>
        <dbReference type="Proteomes" id="UP000564385"/>
    </source>
</evidence>
<feature type="transmembrane region" description="Helical" evidence="4">
    <location>
        <begin position="6"/>
        <end position="29"/>
    </location>
</feature>
<feature type="transmembrane region" description="Helical" evidence="4">
    <location>
        <begin position="286"/>
        <end position="306"/>
    </location>
</feature>
<accession>A0A852VH19</accession>
<dbReference type="Gene3D" id="3.90.550.10">
    <property type="entry name" value="Spore Coat Polysaccharide Biosynthesis Protein SpsA, Chain A"/>
    <property type="match status" value="1"/>
</dbReference>
<dbReference type="GO" id="GO:0016757">
    <property type="term" value="F:glycosyltransferase activity"/>
    <property type="evidence" value="ECO:0007669"/>
    <property type="project" value="UniProtKB-KW"/>
</dbReference>
<keyword evidence="4" id="KW-0812">Transmembrane</keyword>
<dbReference type="PANTHER" id="PTHR43630:SF1">
    <property type="entry name" value="POLY-BETA-1,6-N-ACETYL-D-GLUCOSAMINE SYNTHASE"/>
    <property type="match status" value="1"/>
</dbReference>
<comment type="caution">
    <text evidence="6">The sequence shown here is derived from an EMBL/GenBank/DDBJ whole genome shotgun (WGS) entry which is preliminary data.</text>
</comment>
<evidence type="ECO:0000256" key="3">
    <source>
        <dbReference type="ARBA" id="ARBA00022679"/>
    </source>
</evidence>
<dbReference type="EMBL" id="JACCCU010000002">
    <property type="protein sequence ID" value="NYF90947.1"/>
    <property type="molecule type" value="Genomic_DNA"/>
</dbReference>
<dbReference type="InterPro" id="IPR001173">
    <property type="entry name" value="Glyco_trans_2-like"/>
</dbReference>
<dbReference type="PANTHER" id="PTHR43630">
    <property type="entry name" value="POLY-BETA-1,6-N-ACETYL-D-GLUCOSAMINE SYNTHASE"/>
    <property type="match status" value="1"/>
</dbReference>
<evidence type="ECO:0000256" key="4">
    <source>
        <dbReference type="SAM" id="Phobius"/>
    </source>
</evidence>
<evidence type="ECO:0000256" key="1">
    <source>
        <dbReference type="ARBA" id="ARBA00006739"/>
    </source>
</evidence>
<dbReference type="Proteomes" id="UP000564385">
    <property type="component" value="Unassembled WGS sequence"/>
</dbReference>
<dbReference type="SUPFAM" id="SSF53448">
    <property type="entry name" value="Nucleotide-diphospho-sugar transferases"/>
    <property type="match status" value="1"/>
</dbReference>
<evidence type="ECO:0000256" key="2">
    <source>
        <dbReference type="ARBA" id="ARBA00022676"/>
    </source>
</evidence>
<reference evidence="6 7" key="1">
    <citation type="submission" date="2020-07" db="EMBL/GenBank/DDBJ databases">
        <title>Genomic Encyclopedia of Type Strains, Phase IV (KMG-V): Genome sequencing to study the core and pangenomes of soil and plant-associated prokaryotes.</title>
        <authorList>
            <person name="Whitman W."/>
        </authorList>
    </citation>
    <scope>NUCLEOTIDE SEQUENCE [LARGE SCALE GENOMIC DNA]</scope>
    <source>
        <strain evidence="6 7">M8UP22</strain>
    </source>
</reference>
<feature type="transmembrane region" description="Helical" evidence="4">
    <location>
        <begin position="339"/>
        <end position="361"/>
    </location>
</feature>
<keyword evidence="4" id="KW-1133">Transmembrane helix</keyword>
<feature type="domain" description="Glycosyltransferase 2-like" evidence="5">
    <location>
        <begin position="44"/>
        <end position="155"/>
    </location>
</feature>
<comment type="similarity">
    <text evidence="1">Belongs to the glycosyltransferase 2 family.</text>
</comment>